<dbReference type="Proteomes" id="UP000289340">
    <property type="component" value="Chromosome 4"/>
</dbReference>
<sequence>MDNSGLSSHSFSSLSLSQFTVTPFRKSFNVYNSNLTTKPCWFRLLSCVYDFCERLESFVYVQPCSPAPFDYFSFYFDMDHV</sequence>
<protein>
    <submittedName>
        <fullName evidence="1">Uncharacterized protein</fullName>
    </submittedName>
</protein>
<name>A0A445KVG2_GLYSO</name>
<comment type="caution">
    <text evidence="1">The sequence shown here is derived from an EMBL/GenBank/DDBJ whole genome shotgun (WGS) entry which is preliminary data.</text>
</comment>
<dbReference type="EMBL" id="QZWG01000004">
    <property type="protein sequence ID" value="RZC14810.1"/>
    <property type="molecule type" value="Genomic_DNA"/>
</dbReference>
<dbReference type="AlphaFoldDB" id="A0A445KVG2"/>
<reference evidence="1 2" key="1">
    <citation type="submission" date="2018-09" db="EMBL/GenBank/DDBJ databases">
        <title>A high-quality reference genome of wild soybean provides a powerful tool to mine soybean genomes.</title>
        <authorList>
            <person name="Xie M."/>
            <person name="Chung C.Y.L."/>
            <person name="Li M.-W."/>
            <person name="Wong F.-L."/>
            <person name="Chan T.-F."/>
            <person name="Lam H.-M."/>
        </authorList>
    </citation>
    <scope>NUCLEOTIDE SEQUENCE [LARGE SCALE GENOMIC DNA]</scope>
    <source>
        <strain evidence="2">cv. W05</strain>
        <tissue evidence="1">Hypocotyl of etiolated seedlings</tissue>
    </source>
</reference>
<keyword evidence="2" id="KW-1185">Reference proteome</keyword>
<gene>
    <name evidence="1" type="ORF">D0Y65_008643</name>
</gene>
<organism evidence="1 2">
    <name type="scientific">Glycine soja</name>
    <name type="common">Wild soybean</name>
    <dbReference type="NCBI Taxonomy" id="3848"/>
    <lineage>
        <taxon>Eukaryota</taxon>
        <taxon>Viridiplantae</taxon>
        <taxon>Streptophyta</taxon>
        <taxon>Embryophyta</taxon>
        <taxon>Tracheophyta</taxon>
        <taxon>Spermatophyta</taxon>
        <taxon>Magnoliopsida</taxon>
        <taxon>eudicotyledons</taxon>
        <taxon>Gunneridae</taxon>
        <taxon>Pentapetalae</taxon>
        <taxon>rosids</taxon>
        <taxon>fabids</taxon>
        <taxon>Fabales</taxon>
        <taxon>Fabaceae</taxon>
        <taxon>Papilionoideae</taxon>
        <taxon>50 kb inversion clade</taxon>
        <taxon>NPAAA clade</taxon>
        <taxon>indigoferoid/millettioid clade</taxon>
        <taxon>Phaseoleae</taxon>
        <taxon>Glycine</taxon>
        <taxon>Glycine subgen. Soja</taxon>
    </lineage>
</organism>
<evidence type="ECO:0000313" key="1">
    <source>
        <dbReference type="EMBL" id="RZC14810.1"/>
    </source>
</evidence>
<evidence type="ECO:0000313" key="2">
    <source>
        <dbReference type="Proteomes" id="UP000289340"/>
    </source>
</evidence>
<accession>A0A445KVG2</accession>
<proteinExistence type="predicted"/>